<dbReference type="PANTHER" id="PTHR42834">
    <property type="entry name" value="ENDONUCLEASE/EXONUCLEASE/PHOSPHATASE FAMILY PROTEIN (AFU_ORTHOLOGUE AFUA_3G09210)"/>
    <property type="match status" value="1"/>
</dbReference>
<sequence>MSAADSPNGKPLLITTNEVSQTVAIFEFTPPTRISDVQGASQVSPLLGQTVSVAGVVTAVTSNGFYLQDPNPDANPATSEGIFVFRGGSGSKPAVGDSVRVNGKVEEFRGIPARNNDLSVTQLNASSDTAGFTVLSSGNPLPAATVIGQGGRVPPNQIISNDAVNGSVEGSPFDPDEDGIDFYESLEGMRVQVNNAVAVGPTNNFGEIPVLADNGANAGERTSRGGIYIRPDDFNPERIIIDDLIIRDEPKVNVGDRFTSPIVGVLDYSFSNFKLLNSEALQVASGNLEREVTNLTGTENQLTVATFNVENLDPKKEDRAKVDRQSASNVDDDLGDGKFTALAKQIVENLKSPDIISLQEIQDNTGAEINDGVVDASETYQILIQAIKAAGGPTYEFRDVSPVEGQDGGQPGGNIRVGFLFNPDRVSFVDRPGGGATVNTTVTKDGISVSPGRLIDTDLSDGDAFEDSRKPVVGEFLFQGNRVFVIGNHFNSKGGDQPLFGRFQPPALSSAAQRLQQTQIVRQFVDDLLGINPNANVIVAGDLNDFQFSKPLDVLTQGGALTNLINTLPANEQYNYNFEGNAQVLDHILVSQNLRPLAEIDVVHTNSEFAQQDSDHDPIVARFSFSAPIAPSNL</sequence>
<evidence type="ECO:0000313" key="2">
    <source>
        <dbReference type="EMBL" id="WNZ26777.1"/>
    </source>
</evidence>
<reference evidence="2" key="1">
    <citation type="submission" date="2020-05" db="EMBL/GenBank/DDBJ databases">
        <authorList>
            <person name="Zhu T."/>
            <person name="Keshari N."/>
            <person name="Lu X."/>
        </authorList>
    </citation>
    <scope>NUCLEOTIDE SEQUENCE</scope>
    <source>
        <strain evidence="2">NK1-12</strain>
    </source>
</reference>
<protein>
    <submittedName>
        <fullName evidence="2">Nuclease</fullName>
    </submittedName>
</protein>
<dbReference type="Gene3D" id="3.60.10.10">
    <property type="entry name" value="Endonuclease/exonuclease/phosphatase"/>
    <property type="match status" value="1"/>
</dbReference>
<dbReference type="InterPro" id="IPR005135">
    <property type="entry name" value="Endo/exonuclease/phosphatase"/>
</dbReference>
<dbReference type="GO" id="GO:0003824">
    <property type="term" value="F:catalytic activity"/>
    <property type="evidence" value="ECO:0007669"/>
    <property type="project" value="InterPro"/>
</dbReference>
<dbReference type="InterPro" id="IPR036691">
    <property type="entry name" value="Endo/exonu/phosph_ase_sf"/>
</dbReference>
<organism evidence="2">
    <name type="scientific">Leptolyngbya sp. NK1-12</name>
    <dbReference type="NCBI Taxonomy" id="2547451"/>
    <lineage>
        <taxon>Bacteria</taxon>
        <taxon>Bacillati</taxon>
        <taxon>Cyanobacteriota</taxon>
        <taxon>Cyanophyceae</taxon>
        <taxon>Leptolyngbyales</taxon>
        <taxon>Leptolyngbyaceae</taxon>
        <taxon>Leptolyngbya group</taxon>
        <taxon>Leptolyngbya</taxon>
    </lineage>
</organism>
<name>A0AA97ANG0_9CYAN</name>
<gene>
    <name evidence="2" type="ORF">HJG54_24725</name>
</gene>
<dbReference type="CDD" id="cd04486">
    <property type="entry name" value="YhcR_OBF_like"/>
    <property type="match status" value="1"/>
</dbReference>
<proteinExistence type="predicted"/>
<dbReference type="AlphaFoldDB" id="A0AA97ANG0"/>
<dbReference type="SUPFAM" id="SSF56219">
    <property type="entry name" value="DNase I-like"/>
    <property type="match status" value="1"/>
</dbReference>
<evidence type="ECO:0000259" key="1">
    <source>
        <dbReference type="Pfam" id="PF03372"/>
    </source>
</evidence>
<dbReference type="PANTHER" id="PTHR42834:SF1">
    <property type="entry name" value="ENDONUCLEASE_EXONUCLEASE_PHOSPHATASE FAMILY PROTEIN (AFU_ORTHOLOGUE AFUA_3G09210)"/>
    <property type="match status" value="1"/>
</dbReference>
<dbReference type="EMBL" id="CP053586">
    <property type="protein sequence ID" value="WNZ26777.1"/>
    <property type="molecule type" value="Genomic_DNA"/>
</dbReference>
<accession>A0AA97ANG0</accession>
<dbReference type="Pfam" id="PF03372">
    <property type="entry name" value="Exo_endo_phos"/>
    <property type="match status" value="1"/>
</dbReference>
<feature type="domain" description="Endonuclease/exonuclease/phosphatase" evidence="1">
    <location>
        <begin position="306"/>
        <end position="606"/>
    </location>
</feature>